<dbReference type="SUPFAM" id="SSF55464">
    <property type="entry name" value="Origin of replication-binding domain, RBD-like"/>
    <property type="match status" value="1"/>
</dbReference>
<evidence type="ECO:0000256" key="1">
    <source>
        <dbReference type="SAM" id="MobiDB-lite"/>
    </source>
</evidence>
<comment type="caution">
    <text evidence="3">The sequence shown here is derived from an EMBL/GenBank/DDBJ whole genome shotgun (WGS) entry which is preliminary data.</text>
</comment>
<reference evidence="3 4" key="1">
    <citation type="journal article" date="2014" name="Int. J. Syst. Evol. Microbiol.">
        <title>Complete genome sequence of Corynebacterium casei LMG S-19264T (=DSM 44701T), isolated from a smear-ripened cheese.</title>
        <authorList>
            <consortium name="US DOE Joint Genome Institute (JGI-PGF)"/>
            <person name="Walter F."/>
            <person name="Albersmeier A."/>
            <person name="Kalinowski J."/>
            <person name="Ruckert C."/>
        </authorList>
    </citation>
    <scope>NUCLEOTIDE SEQUENCE [LARGE SCALE GENOMIC DNA]</scope>
    <source>
        <strain evidence="3 4">JCM 4205</strain>
    </source>
</reference>
<evidence type="ECO:0000259" key="2">
    <source>
        <dbReference type="Pfam" id="PF08751"/>
    </source>
</evidence>
<dbReference type="Proteomes" id="UP000642014">
    <property type="component" value="Unassembled WGS sequence"/>
</dbReference>
<feature type="domain" description="TrwC relaxase" evidence="2">
    <location>
        <begin position="3"/>
        <end position="69"/>
    </location>
</feature>
<name>A0AAV4KT59_9ACTN</name>
<evidence type="ECO:0000313" key="4">
    <source>
        <dbReference type="Proteomes" id="UP000642014"/>
    </source>
</evidence>
<dbReference type="InterPro" id="IPR014862">
    <property type="entry name" value="TrwC"/>
</dbReference>
<sequence>MEEVTARFGWAWEPRKVTPGRWPVMEIAGIDRRLIGWQSTRRQQIEDALSVLADKYEERQGHPPGEKAGCAQERPASAVMPARASGGDEGSVTSRFSGAGCQGRLSARLAERYRRVILIYSARARSAHAGSASERLD</sequence>
<accession>A0AAV4KT59</accession>
<dbReference type="AlphaFoldDB" id="A0AAV4KT59"/>
<dbReference type="Pfam" id="PF08751">
    <property type="entry name" value="TrwC"/>
    <property type="match status" value="1"/>
</dbReference>
<organism evidence="3 4">
    <name type="scientific">Streptomyces cinereoruber</name>
    <dbReference type="NCBI Taxonomy" id="67260"/>
    <lineage>
        <taxon>Bacteria</taxon>
        <taxon>Bacillati</taxon>
        <taxon>Actinomycetota</taxon>
        <taxon>Actinomycetes</taxon>
        <taxon>Kitasatosporales</taxon>
        <taxon>Streptomycetaceae</taxon>
        <taxon>Streptomyces</taxon>
    </lineage>
</organism>
<protein>
    <recommendedName>
        <fullName evidence="2">TrwC relaxase domain-containing protein</fullName>
    </recommendedName>
</protein>
<feature type="region of interest" description="Disordered" evidence="1">
    <location>
        <begin position="57"/>
        <end position="97"/>
    </location>
</feature>
<evidence type="ECO:0000313" key="3">
    <source>
        <dbReference type="EMBL" id="GGR47897.1"/>
    </source>
</evidence>
<proteinExistence type="predicted"/>
<gene>
    <name evidence="3" type="ORF">GCM10010497_59080</name>
</gene>
<dbReference type="EMBL" id="BMSJ01000014">
    <property type="protein sequence ID" value="GGR47897.1"/>
    <property type="molecule type" value="Genomic_DNA"/>
</dbReference>